<protein>
    <submittedName>
        <fullName evidence="4">2-polyprenyl-6-methoxyphenol hydroxylase-like FAD-dependent oxidoreductase</fullName>
    </submittedName>
</protein>
<dbReference type="RefSeq" id="WP_179589291.1">
    <property type="nucleotide sequence ID" value="NZ_JACBYR010000002.1"/>
</dbReference>
<sequence>MSQDVDVLIIGSGIGGLTLALSLHQAGISCRIYEAVPELKPLGVGINVLPHAARELAELGLLPELDKVGVRTAESAFFTEHGQFVYSEPSGTAAGYDWPQYSIHRGDLQTVLLNAVLERLGADSVVCGYKCTGVTQDGERATAHFVSPEGTALPSVSAKVVVGSDGIHSALRKQLYPNEGAPRYSGVNMWRGTAKLKPFLSGASMTRVGWLEIGKMVIYPIRNNIDEEGNQLINWVAEINDETPAIRDWSRPGRLEDFLPAFENWKFDWLDVPAMVRASDSILEYPMVDQDPLPTWTDGRMTLLGDAAHPMVPRGSNGAGQSIIDARYLAGRLKEMGVGPEALKAYDEVRVKQTTQVVLTNRVNPPDTVLRVVFDRTGGKRVDNLDDVVTQEELQEITSNYKKIAGYAPEELRARPSFL</sequence>
<dbReference type="Gene3D" id="3.50.50.60">
    <property type="entry name" value="FAD/NAD(P)-binding domain"/>
    <property type="match status" value="1"/>
</dbReference>
<organism evidence="4 5">
    <name type="scientific">Pigmentiphaga litoralis</name>
    <dbReference type="NCBI Taxonomy" id="516702"/>
    <lineage>
        <taxon>Bacteria</taxon>
        <taxon>Pseudomonadati</taxon>
        <taxon>Pseudomonadota</taxon>
        <taxon>Betaproteobacteria</taxon>
        <taxon>Burkholderiales</taxon>
        <taxon>Alcaligenaceae</taxon>
        <taxon>Pigmentiphaga</taxon>
    </lineage>
</organism>
<evidence type="ECO:0000259" key="3">
    <source>
        <dbReference type="Pfam" id="PF01494"/>
    </source>
</evidence>
<dbReference type="AlphaFoldDB" id="A0A7Y9IYF6"/>
<evidence type="ECO:0000256" key="2">
    <source>
        <dbReference type="ARBA" id="ARBA00023033"/>
    </source>
</evidence>
<proteinExistence type="predicted"/>
<name>A0A7Y9IYF6_9BURK</name>
<dbReference type="SUPFAM" id="SSF51905">
    <property type="entry name" value="FAD/NAD(P)-binding domain"/>
    <property type="match status" value="1"/>
</dbReference>
<feature type="domain" description="FAD-binding" evidence="3">
    <location>
        <begin position="4"/>
        <end position="176"/>
    </location>
</feature>
<dbReference type="PANTHER" id="PTHR13789:SF268">
    <property type="entry name" value="5-METHYLPHENAZINE-1-CARBOXYLATE 1-MONOOXYGENASE"/>
    <property type="match status" value="1"/>
</dbReference>
<evidence type="ECO:0000256" key="1">
    <source>
        <dbReference type="ARBA" id="ARBA00023002"/>
    </source>
</evidence>
<keyword evidence="5" id="KW-1185">Reference proteome</keyword>
<dbReference type="PRINTS" id="PR00420">
    <property type="entry name" value="RNGMNOXGNASE"/>
</dbReference>
<accession>A0A7Y9IYF6</accession>
<keyword evidence="2" id="KW-0503">Monooxygenase</keyword>
<keyword evidence="1" id="KW-0560">Oxidoreductase</keyword>
<dbReference type="GO" id="GO:0071949">
    <property type="term" value="F:FAD binding"/>
    <property type="evidence" value="ECO:0007669"/>
    <property type="project" value="InterPro"/>
</dbReference>
<feature type="domain" description="FAD-binding" evidence="3">
    <location>
        <begin position="295"/>
        <end position="358"/>
    </location>
</feature>
<dbReference type="InterPro" id="IPR050493">
    <property type="entry name" value="FAD-dep_Monooxygenase_BioMet"/>
</dbReference>
<dbReference type="EMBL" id="JACBYR010000002">
    <property type="protein sequence ID" value="NYE85327.1"/>
    <property type="molecule type" value="Genomic_DNA"/>
</dbReference>
<dbReference type="SUPFAM" id="SSF54373">
    <property type="entry name" value="FAD-linked reductases, C-terminal domain"/>
    <property type="match status" value="1"/>
</dbReference>
<dbReference type="PANTHER" id="PTHR13789">
    <property type="entry name" value="MONOOXYGENASE"/>
    <property type="match status" value="1"/>
</dbReference>
<dbReference type="GO" id="GO:0004497">
    <property type="term" value="F:monooxygenase activity"/>
    <property type="evidence" value="ECO:0007669"/>
    <property type="project" value="UniProtKB-KW"/>
</dbReference>
<reference evidence="4 5" key="1">
    <citation type="submission" date="2020-07" db="EMBL/GenBank/DDBJ databases">
        <title>Genomic Encyclopedia of Type Strains, Phase IV (KMG-V): Genome sequencing to study the core and pangenomes of soil and plant-associated prokaryotes.</title>
        <authorList>
            <person name="Whitman W."/>
        </authorList>
    </citation>
    <scope>NUCLEOTIDE SEQUENCE [LARGE SCALE GENOMIC DNA]</scope>
    <source>
        <strain evidence="4 5">SAS40</strain>
    </source>
</reference>
<dbReference type="NCBIfam" id="NF005720">
    <property type="entry name" value="PRK07538.1"/>
    <property type="match status" value="1"/>
</dbReference>
<dbReference type="Proteomes" id="UP000542125">
    <property type="component" value="Unassembled WGS sequence"/>
</dbReference>
<dbReference type="InterPro" id="IPR036188">
    <property type="entry name" value="FAD/NAD-bd_sf"/>
</dbReference>
<evidence type="ECO:0000313" key="4">
    <source>
        <dbReference type="EMBL" id="NYE85327.1"/>
    </source>
</evidence>
<dbReference type="Pfam" id="PF01494">
    <property type="entry name" value="FAD_binding_3"/>
    <property type="match status" value="2"/>
</dbReference>
<evidence type="ECO:0000313" key="5">
    <source>
        <dbReference type="Proteomes" id="UP000542125"/>
    </source>
</evidence>
<dbReference type="Gene3D" id="3.30.9.30">
    <property type="match status" value="1"/>
</dbReference>
<gene>
    <name evidence="4" type="ORF">FHW18_004634</name>
</gene>
<dbReference type="InterPro" id="IPR002938">
    <property type="entry name" value="FAD-bd"/>
</dbReference>
<comment type="caution">
    <text evidence="4">The sequence shown here is derived from an EMBL/GenBank/DDBJ whole genome shotgun (WGS) entry which is preliminary data.</text>
</comment>